<keyword evidence="5" id="KW-1185">Reference proteome</keyword>
<dbReference type="RefSeq" id="WP_183305996.1">
    <property type="nucleotide sequence ID" value="NZ_JACIEP010000003.1"/>
</dbReference>
<gene>
    <name evidence="4" type="ORF">GGR21_000933</name>
</gene>
<evidence type="ECO:0000313" key="4">
    <source>
        <dbReference type="EMBL" id="MBB4035044.1"/>
    </source>
</evidence>
<dbReference type="SUPFAM" id="SSF53955">
    <property type="entry name" value="Lysozyme-like"/>
    <property type="match status" value="1"/>
</dbReference>
<dbReference type="PANTHER" id="PTHR37423">
    <property type="entry name" value="SOLUBLE LYTIC MUREIN TRANSGLYCOSYLASE-RELATED"/>
    <property type="match status" value="1"/>
</dbReference>
<dbReference type="InterPro" id="IPR023346">
    <property type="entry name" value="Lysozyme-like_dom_sf"/>
</dbReference>
<organism evidence="4 5">
    <name type="scientific">Dysgonomonas hofstadii</name>
    <dbReference type="NCBI Taxonomy" id="637886"/>
    <lineage>
        <taxon>Bacteria</taxon>
        <taxon>Pseudomonadati</taxon>
        <taxon>Bacteroidota</taxon>
        <taxon>Bacteroidia</taxon>
        <taxon>Bacteroidales</taxon>
        <taxon>Dysgonomonadaceae</taxon>
        <taxon>Dysgonomonas</taxon>
    </lineage>
</organism>
<feature type="domain" description="Transglycosylase SLT" evidence="3">
    <location>
        <begin position="97"/>
        <end position="203"/>
    </location>
</feature>
<accession>A0A840CNE3</accession>
<dbReference type="CDD" id="cd16894">
    <property type="entry name" value="MltD-like"/>
    <property type="match status" value="1"/>
</dbReference>
<dbReference type="EMBL" id="JACIEP010000003">
    <property type="protein sequence ID" value="MBB4035044.1"/>
    <property type="molecule type" value="Genomic_DNA"/>
</dbReference>
<evidence type="ECO:0000256" key="2">
    <source>
        <dbReference type="SAM" id="SignalP"/>
    </source>
</evidence>
<dbReference type="AlphaFoldDB" id="A0A840CNE3"/>
<dbReference type="PANTHER" id="PTHR37423:SF2">
    <property type="entry name" value="MEMBRANE-BOUND LYTIC MUREIN TRANSGLYCOSYLASE C"/>
    <property type="match status" value="1"/>
</dbReference>
<evidence type="ECO:0000256" key="1">
    <source>
        <dbReference type="ARBA" id="ARBA00007734"/>
    </source>
</evidence>
<dbReference type="InterPro" id="IPR008258">
    <property type="entry name" value="Transglycosylase_SLT_dom_1"/>
</dbReference>
<evidence type="ECO:0000259" key="3">
    <source>
        <dbReference type="Pfam" id="PF01464"/>
    </source>
</evidence>
<proteinExistence type="inferred from homology"/>
<comment type="similarity">
    <text evidence="1">Belongs to the transglycosylase Slt family.</text>
</comment>
<comment type="caution">
    <text evidence="4">The sequence shown here is derived from an EMBL/GenBank/DDBJ whole genome shotgun (WGS) entry which is preliminary data.</text>
</comment>
<evidence type="ECO:0000313" key="5">
    <source>
        <dbReference type="Proteomes" id="UP000555103"/>
    </source>
</evidence>
<feature type="chain" id="PRO_5032661756" description="Transglycosylase SLT domain-containing protein" evidence="2">
    <location>
        <begin position="29"/>
        <end position="325"/>
    </location>
</feature>
<dbReference type="Pfam" id="PF01464">
    <property type="entry name" value="SLT"/>
    <property type="match status" value="1"/>
</dbReference>
<feature type="signal peptide" evidence="2">
    <location>
        <begin position="1"/>
        <end position="28"/>
    </location>
</feature>
<keyword evidence="2" id="KW-0732">Signal</keyword>
<name>A0A840CNE3_9BACT</name>
<sequence length="325" mass="37347">MKKNIMYFIPVVLLCAAAFMFLSNHNQAQVEAEKPYVLSMTKSVEVPQKVQFAGEDIDLSRYDMHERFDREINGFTYLHSTTLLLIKKANRFFLVIEPILKENGIPDDFKYLAVIESSLNHRAVSSAGAAGLWQFMPKTAPSYGLEVSSEVDERYSIEKSTVAACKYFKQAYAKYGSWASVALSYNAGQGRISGELDKQQAEDGLDLWLVDETTRYYFRMLAVKQIFENPSRYGFVLTDKDLYKPMEFRKAEVSQSIVDLAAFAKDNGVSYAQLKDFNTWLRDRKLTISAKSQSSYTILIPTQESLYYKKGEKVKVHDRRWLYQD</sequence>
<reference evidence="4 5" key="1">
    <citation type="submission" date="2020-08" db="EMBL/GenBank/DDBJ databases">
        <title>Genomic Encyclopedia of Type Strains, Phase IV (KMG-IV): sequencing the most valuable type-strain genomes for metagenomic binning, comparative biology and taxonomic classification.</title>
        <authorList>
            <person name="Goeker M."/>
        </authorList>
    </citation>
    <scope>NUCLEOTIDE SEQUENCE [LARGE SCALE GENOMIC DNA]</scope>
    <source>
        <strain evidence="4 5">DSM 104969</strain>
    </source>
</reference>
<dbReference type="Gene3D" id="1.10.530.10">
    <property type="match status" value="1"/>
</dbReference>
<protein>
    <recommendedName>
        <fullName evidence="3">Transglycosylase SLT domain-containing protein</fullName>
    </recommendedName>
</protein>
<dbReference type="Proteomes" id="UP000555103">
    <property type="component" value="Unassembled WGS sequence"/>
</dbReference>